<proteinExistence type="predicted"/>
<feature type="signal peptide" evidence="7">
    <location>
        <begin position="1"/>
        <end position="22"/>
    </location>
</feature>
<feature type="domain" description="Na+/H+ antiporter NhaC-like C-terminal" evidence="8">
    <location>
        <begin position="280"/>
        <end position="592"/>
    </location>
</feature>
<evidence type="ECO:0000256" key="7">
    <source>
        <dbReference type="SAM" id="SignalP"/>
    </source>
</evidence>
<name>A0A5C6V7W5_9FLAO</name>
<keyword evidence="5 6" id="KW-0472">Membrane</keyword>
<evidence type="ECO:0000313" key="9">
    <source>
        <dbReference type="EMBL" id="TXC81343.1"/>
    </source>
</evidence>
<evidence type="ECO:0000256" key="3">
    <source>
        <dbReference type="ARBA" id="ARBA00022692"/>
    </source>
</evidence>
<dbReference type="EMBL" id="VORB01000004">
    <property type="protein sequence ID" value="TXC81343.1"/>
    <property type="molecule type" value="Genomic_DNA"/>
</dbReference>
<feature type="transmembrane region" description="Helical" evidence="6">
    <location>
        <begin position="160"/>
        <end position="179"/>
    </location>
</feature>
<feature type="transmembrane region" description="Helical" evidence="6">
    <location>
        <begin position="361"/>
        <end position="383"/>
    </location>
</feature>
<sequence>MKNIFAVLITFISVLCCTGVKAQENVKFPEFIIQEIPFEVEISGIDSAAVYHGDKNLGTFVGKEPIEITLTTDKKNIAPLTINGNQYLCETNAIPLWLSIVPPMVAIVLALIFKEVVSSLLLGILFGSMIMGAYSGGFSGALGGFFAISGNYLIDALNDSGHLSVIVFSVLIGGIVTVISKNGGMAALVGKISKKATSAKKGQMATYFLGVSIFFDDYANTLVVGNTMRPITDKLKISREKLAYLVDSTAAPVAAIAFVTTWIGAELGYIKDGLNSVALTPGLENLTPYSIFLSSLSYSFYPILTLIFMFFLIRSGKDFGTMHTAETLARTGDYNLDQRSGEKSSELEHYTAKEGVKSSGWYALIPILIIVFGTLLGLVYTGFSPEIWSGDLGFWRKVSATIGNSDSYQALLWSSFTALVVAVLMSIIGKKLNLEESVNSAVNGFKGMLDAVIILILAWSLAEVTEQMHTADFLTGLLSGNVDMAWIPAITFVLSAVVAFSTGSSWGTMAIMFPLSIPALLTLGVESGAAASEFLPIFYNGVACVLAGAVLGDHCSPISDTTILSSLATRCNHIAHVRTQLPYALTVGGTALLIGIIPAAFGVPSWICFAVAIAVLLGVIKFLGKPVPQS</sequence>
<dbReference type="GO" id="GO:0005886">
    <property type="term" value="C:plasma membrane"/>
    <property type="evidence" value="ECO:0007669"/>
    <property type="project" value="UniProtKB-SubCell"/>
</dbReference>
<dbReference type="PANTHER" id="PTHR43478">
    <property type="entry name" value="NA+/H+ ANTIPORTER-RELATED"/>
    <property type="match status" value="1"/>
</dbReference>
<feature type="chain" id="PRO_5022816825" evidence="7">
    <location>
        <begin position="23"/>
        <end position="630"/>
    </location>
</feature>
<dbReference type="AlphaFoldDB" id="A0A5C6V7W5"/>
<feature type="transmembrane region" description="Helical" evidence="6">
    <location>
        <begin position="289"/>
        <end position="313"/>
    </location>
</feature>
<evidence type="ECO:0000256" key="4">
    <source>
        <dbReference type="ARBA" id="ARBA00022989"/>
    </source>
</evidence>
<keyword evidence="7" id="KW-0732">Signal</keyword>
<accession>A0A5C6V7W5</accession>
<feature type="transmembrane region" description="Helical" evidence="6">
    <location>
        <begin position="441"/>
        <end position="462"/>
    </location>
</feature>
<feature type="transmembrane region" description="Helical" evidence="6">
    <location>
        <begin position="242"/>
        <end position="265"/>
    </location>
</feature>
<feature type="transmembrane region" description="Helical" evidence="6">
    <location>
        <begin position="94"/>
        <end position="113"/>
    </location>
</feature>
<evidence type="ECO:0000256" key="6">
    <source>
        <dbReference type="SAM" id="Phobius"/>
    </source>
</evidence>
<dbReference type="Proteomes" id="UP000321168">
    <property type="component" value="Unassembled WGS sequence"/>
</dbReference>
<reference evidence="9 10" key="1">
    <citation type="submission" date="2019-08" db="EMBL/GenBank/DDBJ databases">
        <title>Genome of Luteibaculum oceani JCM 18817.</title>
        <authorList>
            <person name="Bowman J.P."/>
        </authorList>
    </citation>
    <scope>NUCLEOTIDE SEQUENCE [LARGE SCALE GENOMIC DNA]</scope>
    <source>
        <strain evidence="9 10">JCM 18817</strain>
    </source>
</reference>
<organism evidence="9 10">
    <name type="scientific">Luteibaculum oceani</name>
    <dbReference type="NCBI Taxonomy" id="1294296"/>
    <lineage>
        <taxon>Bacteria</taxon>
        <taxon>Pseudomonadati</taxon>
        <taxon>Bacteroidota</taxon>
        <taxon>Flavobacteriia</taxon>
        <taxon>Flavobacteriales</taxon>
        <taxon>Luteibaculaceae</taxon>
        <taxon>Luteibaculum</taxon>
    </lineage>
</organism>
<feature type="transmembrane region" description="Helical" evidence="6">
    <location>
        <begin position="120"/>
        <end position="148"/>
    </location>
</feature>
<feature type="transmembrane region" description="Helical" evidence="6">
    <location>
        <begin position="410"/>
        <end position="429"/>
    </location>
</feature>
<comment type="subcellular location">
    <subcellularLocation>
        <location evidence="1">Cell membrane</location>
        <topology evidence="1">Multi-pass membrane protein</topology>
    </subcellularLocation>
</comment>
<evidence type="ECO:0000256" key="1">
    <source>
        <dbReference type="ARBA" id="ARBA00004651"/>
    </source>
</evidence>
<evidence type="ECO:0000256" key="5">
    <source>
        <dbReference type="ARBA" id="ARBA00023136"/>
    </source>
</evidence>
<comment type="caution">
    <text evidence="9">The sequence shown here is derived from an EMBL/GenBank/DDBJ whole genome shotgun (WGS) entry which is preliminary data.</text>
</comment>
<keyword evidence="4 6" id="KW-1133">Transmembrane helix</keyword>
<dbReference type="Pfam" id="PF03553">
    <property type="entry name" value="Na_H_antiporter"/>
    <property type="match status" value="1"/>
</dbReference>
<keyword evidence="2" id="KW-1003">Cell membrane</keyword>
<keyword evidence="10" id="KW-1185">Reference proteome</keyword>
<keyword evidence="3 6" id="KW-0812">Transmembrane</keyword>
<evidence type="ECO:0000313" key="10">
    <source>
        <dbReference type="Proteomes" id="UP000321168"/>
    </source>
</evidence>
<dbReference type="RefSeq" id="WP_147014001.1">
    <property type="nucleotide sequence ID" value="NZ_VORB01000004.1"/>
</dbReference>
<evidence type="ECO:0000259" key="8">
    <source>
        <dbReference type="Pfam" id="PF03553"/>
    </source>
</evidence>
<evidence type="ECO:0000256" key="2">
    <source>
        <dbReference type="ARBA" id="ARBA00022475"/>
    </source>
</evidence>
<feature type="transmembrane region" description="Helical" evidence="6">
    <location>
        <begin position="482"/>
        <end position="500"/>
    </location>
</feature>
<dbReference type="InterPro" id="IPR018461">
    <property type="entry name" value="Na/H_Antiport_NhaC-like_C"/>
</dbReference>
<gene>
    <name evidence="9" type="ORF">FRX97_04890</name>
</gene>
<protein>
    <submittedName>
        <fullName evidence="9">Na+/H+ antiporter NhaC family protein</fullName>
    </submittedName>
</protein>
<dbReference type="PANTHER" id="PTHR43478:SF1">
    <property type="entry name" value="NA+_H+ ANTIPORTER NHAC-LIKE C-TERMINAL DOMAIN-CONTAINING PROTEIN"/>
    <property type="match status" value="1"/>
</dbReference>
<dbReference type="OrthoDB" id="9762978at2"/>
<feature type="transmembrane region" description="Helical" evidence="6">
    <location>
        <begin position="603"/>
        <end position="624"/>
    </location>
</feature>
<feature type="transmembrane region" description="Helical" evidence="6">
    <location>
        <begin position="580"/>
        <end position="597"/>
    </location>
</feature>